<gene>
    <name evidence="2" type="ORF">EMPG_14163</name>
</gene>
<name>A0A0H1BG32_9EURO</name>
<feature type="compositionally biased region" description="Polar residues" evidence="1">
    <location>
        <begin position="1"/>
        <end position="12"/>
    </location>
</feature>
<dbReference type="AlphaFoldDB" id="A0A0H1BG32"/>
<dbReference type="Proteomes" id="UP000053573">
    <property type="component" value="Unassembled WGS sequence"/>
</dbReference>
<dbReference type="OrthoDB" id="10495298at2759"/>
<accession>A0A0H1BG32</accession>
<sequence>MRQYPNSTQDHGPTSAKVSRAIRAISSLPTGSIRSTISNPTTMTTKSTNCLWPG</sequence>
<protein>
    <submittedName>
        <fullName evidence="2">Uncharacterized protein</fullName>
    </submittedName>
</protein>
<reference evidence="3" key="1">
    <citation type="journal article" date="2015" name="PLoS Genet.">
        <title>The dynamic genome and transcriptome of the human fungal pathogen Blastomyces and close relative Emmonsia.</title>
        <authorList>
            <person name="Munoz J.F."/>
            <person name="Gauthier G.M."/>
            <person name="Desjardins C.A."/>
            <person name="Gallo J.E."/>
            <person name="Holder J."/>
            <person name="Sullivan T.D."/>
            <person name="Marty A.J."/>
            <person name="Carmen J.C."/>
            <person name="Chen Z."/>
            <person name="Ding L."/>
            <person name="Gujja S."/>
            <person name="Magrini V."/>
            <person name="Misas E."/>
            <person name="Mitreva M."/>
            <person name="Priest M."/>
            <person name="Saif S."/>
            <person name="Whiston E.A."/>
            <person name="Young S."/>
            <person name="Zeng Q."/>
            <person name="Goldman W.E."/>
            <person name="Mardis E.R."/>
            <person name="Taylor J.W."/>
            <person name="McEwen J.G."/>
            <person name="Clay O.K."/>
            <person name="Klein B.S."/>
            <person name="Cuomo C.A."/>
        </authorList>
    </citation>
    <scope>NUCLEOTIDE SEQUENCE [LARGE SCALE GENOMIC DNA]</scope>
    <source>
        <strain evidence="3">UAMH 139</strain>
    </source>
</reference>
<organism evidence="2 3">
    <name type="scientific">Blastomyces silverae</name>
    <dbReference type="NCBI Taxonomy" id="2060906"/>
    <lineage>
        <taxon>Eukaryota</taxon>
        <taxon>Fungi</taxon>
        <taxon>Dikarya</taxon>
        <taxon>Ascomycota</taxon>
        <taxon>Pezizomycotina</taxon>
        <taxon>Eurotiomycetes</taxon>
        <taxon>Eurotiomycetidae</taxon>
        <taxon>Onygenales</taxon>
        <taxon>Ajellomycetaceae</taxon>
        <taxon>Blastomyces</taxon>
    </lineage>
</organism>
<dbReference type="EMBL" id="LDEV01002033">
    <property type="protein sequence ID" value="KLJ10449.1"/>
    <property type="molecule type" value="Genomic_DNA"/>
</dbReference>
<keyword evidence="3" id="KW-1185">Reference proteome</keyword>
<evidence type="ECO:0000313" key="3">
    <source>
        <dbReference type="Proteomes" id="UP000053573"/>
    </source>
</evidence>
<evidence type="ECO:0000256" key="1">
    <source>
        <dbReference type="SAM" id="MobiDB-lite"/>
    </source>
</evidence>
<evidence type="ECO:0000313" key="2">
    <source>
        <dbReference type="EMBL" id="KLJ10449.1"/>
    </source>
</evidence>
<feature type="region of interest" description="Disordered" evidence="1">
    <location>
        <begin position="31"/>
        <end position="54"/>
    </location>
</feature>
<feature type="region of interest" description="Disordered" evidence="1">
    <location>
        <begin position="1"/>
        <end position="20"/>
    </location>
</feature>
<proteinExistence type="predicted"/>
<comment type="caution">
    <text evidence="2">The sequence shown here is derived from an EMBL/GenBank/DDBJ whole genome shotgun (WGS) entry which is preliminary data.</text>
</comment>